<dbReference type="GO" id="GO:0005886">
    <property type="term" value="C:plasma membrane"/>
    <property type="evidence" value="ECO:0007669"/>
    <property type="project" value="UniProtKB-ARBA"/>
</dbReference>
<dbReference type="GO" id="GO:0005524">
    <property type="term" value="F:ATP binding"/>
    <property type="evidence" value="ECO:0007669"/>
    <property type="project" value="UniProtKB-KW"/>
</dbReference>
<reference evidence="10 11" key="1">
    <citation type="submission" date="2010-12" db="EMBL/GenBank/DDBJ databases">
        <title>Complete sequence of Ethanoligenens harbinense YUAN-3.</title>
        <authorList>
            <person name="Lucas S."/>
            <person name="Copeland A."/>
            <person name="Lapidus A."/>
            <person name="Cheng J.-F."/>
            <person name="Bruce D."/>
            <person name="Goodwin L."/>
            <person name="Pitluck S."/>
            <person name="Chertkov O."/>
            <person name="Misra M."/>
            <person name="Detter J.C."/>
            <person name="Han C."/>
            <person name="Tapia R."/>
            <person name="Land M."/>
            <person name="Hauser L."/>
            <person name="Jeffries C."/>
            <person name="Kyrpides N."/>
            <person name="Ivanova N."/>
            <person name="Mikhailova N."/>
            <person name="Wang A."/>
            <person name="Mouttaki H."/>
            <person name="He Z."/>
            <person name="Zhou J."/>
            <person name="Hemme C.L."/>
            <person name="Woyke T."/>
        </authorList>
    </citation>
    <scope>NUCLEOTIDE SEQUENCE [LARGE SCALE GENOMIC DNA]</scope>
    <source>
        <strain evidence="11">DSM 18485 / JCM 12961 / CGMCC 1.5033 / YUAN-3</strain>
    </source>
</reference>
<evidence type="ECO:0000313" key="10">
    <source>
        <dbReference type="EMBL" id="ADU27255.1"/>
    </source>
</evidence>
<keyword evidence="4" id="KW-0547">Nucleotide-binding</keyword>
<dbReference type="FunFam" id="3.40.50.300:FF:000056">
    <property type="entry name" value="Cell division ATP-binding protein FtsE"/>
    <property type="match status" value="1"/>
</dbReference>
<evidence type="ECO:0000259" key="9">
    <source>
        <dbReference type="PROSITE" id="PS50893"/>
    </source>
</evidence>
<dbReference type="PROSITE" id="PS00211">
    <property type="entry name" value="ABC_TRANSPORTER_1"/>
    <property type="match status" value="1"/>
</dbReference>
<dbReference type="STRING" id="663278.Ethha_1728"/>
<dbReference type="GO" id="GO:0016887">
    <property type="term" value="F:ATP hydrolysis activity"/>
    <property type="evidence" value="ECO:0007669"/>
    <property type="project" value="InterPro"/>
</dbReference>
<evidence type="ECO:0000256" key="7">
    <source>
        <dbReference type="ARBA" id="ARBA00022970"/>
    </source>
</evidence>
<dbReference type="InterPro" id="IPR017871">
    <property type="entry name" value="ABC_transporter-like_CS"/>
</dbReference>
<keyword evidence="2" id="KW-0813">Transport</keyword>
<name>E6U996_ETHHY</name>
<dbReference type="InterPro" id="IPR050086">
    <property type="entry name" value="MetN_ABC_transporter-like"/>
</dbReference>
<proteinExistence type="inferred from homology"/>
<sequence length="342" mass="38166">MVEIELRNVSKIFEGKRQKIHALKGINLQVEKGDIFGVIGYSGAGKSTLIRLINYLERPTTGQVLIEGKPLDTFTPVELRKQRKYIGMIFQHYNLLETRTVFDNVAIPLVLLRQNKERIRKRVTELLQYVGLSDKAKSYPKELSGGQKQRVGIARALASNPSILLCDEVTSALDPQTTQSILALLKTINQEYNITILLITHEMSAIQQVCNRVAVMEKGELIEHGTVLEVFGNPKHPTTQSFVQTVIRTAIPESVSRGLSFKKGQRLYKLRFVGANVSAPIVNELIKGYDVQTNILFADMNEVQDTTLGTMIIRLHGEDGQVARAVAFLKTKGVEVQEVTGV</sequence>
<dbReference type="InterPro" id="IPR027417">
    <property type="entry name" value="P-loop_NTPase"/>
</dbReference>
<evidence type="ECO:0000256" key="1">
    <source>
        <dbReference type="ARBA" id="ARBA00005417"/>
    </source>
</evidence>
<comment type="similarity">
    <text evidence="1">Belongs to the ABC transporter superfamily.</text>
</comment>
<evidence type="ECO:0000256" key="6">
    <source>
        <dbReference type="ARBA" id="ARBA00022967"/>
    </source>
</evidence>
<dbReference type="InterPro" id="IPR003439">
    <property type="entry name" value="ABC_transporter-like_ATP-bd"/>
</dbReference>
<dbReference type="SMART" id="SM00382">
    <property type="entry name" value="AAA"/>
    <property type="match status" value="1"/>
</dbReference>
<dbReference type="InterPro" id="IPR045865">
    <property type="entry name" value="ACT-like_dom_sf"/>
</dbReference>
<keyword evidence="11" id="KW-1185">Reference proteome</keyword>
<dbReference type="InterPro" id="IPR041701">
    <property type="entry name" value="MetN_ABC"/>
</dbReference>
<dbReference type="EMBL" id="CP002400">
    <property type="protein sequence ID" value="ADU27255.1"/>
    <property type="molecule type" value="Genomic_DNA"/>
</dbReference>
<organism evidence="10 11">
    <name type="scientific">Ethanoligenens harbinense (strain DSM 18485 / JCM 12961 / CGMCC 1.5033 / YUAN-3)</name>
    <dbReference type="NCBI Taxonomy" id="663278"/>
    <lineage>
        <taxon>Bacteria</taxon>
        <taxon>Bacillati</taxon>
        <taxon>Bacillota</taxon>
        <taxon>Clostridia</taxon>
        <taxon>Eubacteriales</taxon>
        <taxon>Oscillospiraceae</taxon>
        <taxon>Ethanoligenens</taxon>
    </lineage>
</organism>
<dbReference type="eggNOG" id="COG1135">
    <property type="taxonomic scope" value="Bacteria"/>
</dbReference>
<evidence type="ECO:0000256" key="8">
    <source>
        <dbReference type="ARBA" id="ARBA00023136"/>
    </source>
</evidence>
<dbReference type="PANTHER" id="PTHR43166:SF30">
    <property type="entry name" value="METHIONINE IMPORT ATP-BINDING PROTEIN METN"/>
    <property type="match status" value="1"/>
</dbReference>
<keyword evidence="5" id="KW-0067">ATP-binding</keyword>
<evidence type="ECO:0000256" key="5">
    <source>
        <dbReference type="ARBA" id="ARBA00022840"/>
    </source>
</evidence>
<dbReference type="RefSeq" id="WP_013485607.1">
    <property type="nucleotide sequence ID" value="NC_014828.1"/>
</dbReference>
<keyword evidence="6" id="KW-1278">Translocase</keyword>
<dbReference type="PANTHER" id="PTHR43166">
    <property type="entry name" value="AMINO ACID IMPORT ATP-BINDING PROTEIN"/>
    <property type="match status" value="1"/>
</dbReference>
<protein>
    <submittedName>
        <fullName evidence="10">ABC transporter related protein</fullName>
    </submittedName>
</protein>
<dbReference type="Pfam" id="PF09383">
    <property type="entry name" value="NIL"/>
    <property type="match status" value="1"/>
</dbReference>
<dbReference type="Pfam" id="PF00005">
    <property type="entry name" value="ABC_tran"/>
    <property type="match status" value="1"/>
</dbReference>
<feature type="domain" description="ABC transporter" evidence="9">
    <location>
        <begin position="4"/>
        <end position="243"/>
    </location>
</feature>
<keyword evidence="7" id="KW-0029">Amino-acid transport</keyword>
<dbReference type="Proteomes" id="UP000001551">
    <property type="component" value="Chromosome"/>
</dbReference>
<dbReference type="GO" id="GO:0006865">
    <property type="term" value="P:amino acid transport"/>
    <property type="evidence" value="ECO:0007669"/>
    <property type="project" value="UniProtKB-KW"/>
</dbReference>
<dbReference type="SMART" id="SM00930">
    <property type="entry name" value="NIL"/>
    <property type="match status" value="1"/>
</dbReference>
<dbReference type="PROSITE" id="PS50893">
    <property type="entry name" value="ABC_TRANSPORTER_2"/>
    <property type="match status" value="1"/>
</dbReference>
<evidence type="ECO:0000256" key="2">
    <source>
        <dbReference type="ARBA" id="ARBA00022448"/>
    </source>
</evidence>
<keyword evidence="3" id="KW-1003">Cell membrane</keyword>
<evidence type="ECO:0000313" key="11">
    <source>
        <dbReference type="Proteomes" id="UP000001551"/>
    </source>
</evidence>
<accession>E6U996</accession>
<dbReference type="InterPro" id="IPR003593">
    <property type="entry name" value="AAA+_ATPase"/>
</dbReference>
<dbReference type="SUPFAM" id="SSF52540">
    <property type="entry name" value="P-loop containing nucleoside triphosphate hydrolases"/>
    <property type="match status" value="1"/>
</dbReference>
<dbReference type="Gene3D" id="3.30.70.260">
    <property type="match status" value="1"/>
</dbReference>
<dbReference type="SUPFAM" id="SSF55021">
    <property type="entry name" value="ACT-like"/>
    <property type="match status" value="1"/>
</dbReference>
<dbReference type="Gene3D" id="3.40.50.300">
    <property type="entry name" value="P-loop containing nucleotide triphosphate hydrolases"/>
    <property type="match status" value="1"/>
</dbReference>
<dbReference type="KEGG" id="eha:Ethha_1728"/>
<gene>
    <name evidence="10" type="ordered locus">Ethha_1728</name>
</gene>
<dbReference type="CDD" id="cd03258">
    <property type="entry name" value="ABC_MetN_methionine_transporter"/>
    <property type="match status" value="1"/>
</dbReference>
<dbReference type="InterPro" id="IPR018449">
    <property type="entry name" value="NIL_domain"/>
</dbReference>
<evidence type="ECO:0000256" key="4">
    <source>
        <dbReference type="ARBA" id="ARBA00022741"/>
    </source>
</evidence>
<dbReference type="HOGENOM" id="CLU_000604_1_3_9"/>
<keyword evidence="8" id="KW-0472">Membrane</keyword>
<evidence type="ECO:0000256" key="3">
    <source>
        <dbReference type="ARBA" id="ARBA00022475"/>
    </source>
</evidence>
<dbReference type="AlphaFoldDB" id="E6U996"/>